<evidence type="ECO:0000313" key="2">
    <source>
        <dbReference type="Proteomes" id="UP000011873"/>
    </source>
</evidence>
<dbReference type="PATRIC" id="fig|1218567.3.peg.112"/>
<dbReference type="Proteomes" id="UP000011873">
    <property type="component" value="Unassembled WGS sequence"/>
</dbReference>
<comment type="caution">
    <text evidence="1">The sequence shown here is derived from an EMBL/GenBank/DDBJ whole genome shotgun (WGS) entry which is preliminary data.</text>
</comment>
<dbReference type="AlphaFoldDB" id="M6BZU4"/>
<dbReference type="EMBL" id="ANMU01000005">
    <property type="protein sequence ID" value="EMJ85054.1"/>
    <property type="molecule type" value="Genomic_DNA"/>
</dbReference>
<name>M6BZU4_LEPBO</name>
<reference evidence="1 2" key="1">
    <citation type="submission" date="2013-01" db="EMBL/GenBank/DDBJ databases">
        <authorList>
            <person name="Harkins D.M."/>
            <person name="Durkin A.S."/>
            <person name="Brinkac L.M."/>
            <person name="Haft D.H."/>
            <person name="Selengut J.D."/>
            <person name="Sanka R."/>
            <person name="DePew J."/>
            <person name="Purushe J."/>
            <person name="Galloway R.L."/>
            <person name="Vinetz J.M."/>
            <person name="Sutton G.G."/>
            <person name="Nierman W.C."/>
            <person name="Fouts D.E."/>
        </authorList>
    </citation>
    <scope>NUCLEOTIDE SEQUENCE [LARGE SCALE GENOMIC DNA]</scope>
    <source>
        <strain evidence="1 2">Sponselee CDC</strain>
    </source>
</reference>
<organism evidence="1 2">
    <name type="scientific">Leptospira borgpetersenii serovar Hardjo-bovis str. Sponselee</name>
    <dbReference type="NCBI Taxonomy" id="1303729"/>
    <lineage>
        <taxon>Bacteria</taxon>
        <taxon>Pseudomonadati</taxon>
        <taxon>Spirochaetota</taxon>
        <taxon>Spirochaetia</taxon>
        <taxon>Leptospirales</taxon>
        <taxon>Leptospiraceae</taxon>
        <taxon>Leptospira</taxon>
    </lineage>
</organism>
<proteinExistence type="predicted"/>
<gene>
    <name evidence="1" type="ORF">LEP1GSC016_1358</name>
</gene>
<protein>
    <submittedName>
        <fullName evidence="1">Uncharacterized protein</fullName>
    </submittedName>
</protein>
<sequence>MLKLTVLYFIGIIKIKAQGKIPGPGFIFYVSVHSKDLQNDLFHFFPKKKNGK</sequence>
<evidence type="ECO:0000313" key="1">
    <source>
        <dbReference type="EMBL" id="EMJ85054.1"/>
    </source>
</evidence>
<accession>M6BZU4</accession>